<dbReference type="GO" id="GO:0008670">
    <property type="term" value="F:2,4-dienoyl-CoA reductase (NADPH) activity"/>
    <property type="evidence" value="ECO:0007669"/>
    <property type="project" value="TreeGrafter"/>
</dbReference>
<evidence type="ECO:0000313" key="2">
    <source>
        <dbReference type="EMBL" id="ROS41718.1"/>
    </source>
</evidence>
<keyword evidence="1" id="KW-0560">Oxidoreductase</keyword>
<dbReference type="Gene3D" id="3.40.50.720">
    <property type="entry name" value="NAD(P)-binding Rossmann-like Domain"/>
    <property type="match status" value="1"/>
</dbReference>
<dbReference type="PANTHER" id="PTHR43658:SF8">
    <property type="entry name" value="17-BETA-HYDROXYSTEROID DEHYDROGENASE 14-RELATED"/>
    <property type="match status" value="1"/>
</dbReference>
<dbReference type="PRINTS" id="PR00081">
    <property type="entry name" value="GDHRDH"/>
</dbReference>
<dbReference type="AlphaFoldDB" id="A0A3N2GYG3"/>
<dbReference type="EMBL" id="RKHY01000001">
    <property type="protein sequence ID" value="ROS41718.1"/>
    <property type="molecule type" value="Genomic_DNA"/>
</dbReference>
<proteinExistence type="predicted"/>
<name>A0A3N2GYG3_9PSEU</name>
<gene>
    <name evidence="2" type="ORF">EDD35_4088</name>
</gene>
<organism evidence="2 3">
    <name type="scientific">Amycolatopsis thermoflava</name>
    <dbReference type="NCBI Taxonomy" id="84480"/>
    <lineage>
        <taxon>Bacteria</taxon>
        <taxon>Bacillati</taxon>
        <taxon>Actinomycetota</taxon>
        <taxon>Actinomycetes</taxon>
        <taxon>Pseudonocardiales</taxon>
        <taxon>Pseudonocardiaceae</taxon>
        <taxon>Amycolatopsis</taxon>
        <taxon>Amycolatopsis methanolica group</taxon>
    </lineage>
</organism>
<dbReference type="InterPro" id="IPR002347">
    <property type="entry name" value="SDR_fam"/>
</dbReference>
<dbReference type="SUPFAM" id="SSF51735">
    <property type="entry name" value="NAD(P)-binding Rossmann-fold domains"/>
    <property type="match status" value="1"/>
</dbReference>
<dbReference type="InterPro" id="IPR036291">
    <property type="entry name" value="NAD(P)-bd_dom_sf"/>
</dbReference>
<sequence>MCADVIAVTGSASGIGAAVVKALRADGHEVVGVDLRDAEVCADLSTPDGRRAAVDGVLGVAPVLDGLVVCAGLGPHVPDPMQIVEVNYRGAVEVLDGLFPALRGAAVAVSSSASTMVKWADNPIARGEEAAALAEAGEYAGHLAYSWSKNALTVAVRQRVSQWGAAGVRLNTVAPGAVDTPLLQAGLASRFGDAIRNYQAPIPRRGRPEEIASLIRYLLGPDAGYIHGAQLMIDGGSDALLRPTEF</sequence>
<dbReference type="Pfam" id="PF13561">
    <property type="entry name" value="adh_short_C2"/>
    <property type="match status" value="1"/>
</dbReference>
<protein>
    <submittedName>
        <fullName evidence="2">NAD(P)-dependent dehydrogenase (Short-subunit alcohol dehydrogenase family)</fullName>
    </submittedName>
</protein>
<comment type="caution">
    <text evidence="2">The sequence shown here is derived from an EMBL/GenBank/DDBJ whole genome shotgun (WGS) entry which is preliminary data.</text>
</comment>
<keyword evidence="3" id="KW-1185">Reference proteome</keyword>
<dbReference type="PANTHER" id="PTHR43658">
    <property type="entry name" value="SHORT-CHAIN DEHYDROGENASE/REDUCTASE"/>
    <property type="match status" value="1"/>
</dbReference>
<dbReference type="Proteomes" id="UP000274843">
    <property type="component" value="Unassembled WGS sequence"/>
</dbReference>
<dbReference type="GO" id="GO:0006635">
    <property type="term" value="P:fatty acid beta-oxidation"/>
    <property type="evidence" value="ECO:0007669"/>
    <property type="project" value="TreeGrafter"/>
</dbReference>
<reference evidence="2 3" key="1">
    <citation type="submission" date="2018-11" db="EMBL/GenBank/DDBJ databases">
        <title>Sequencing the genomes of 1000 actinobacteria strains.</title>
        <authorList>
            <person name="Klenk H.-P."/>
        </authorList>
    </citation>
    <scope>NUCLEOTIDE SEQUENCE [LARGE SCALE GENOMIC DNA]</scope>
    <source>
        <strain evidence="2 3">DSM 44348</strain>
    </source>
</reference>
<accession>A0A3N2GYG3</accession>
<evidence type="ECO:0000256" key="1">
    <source>
        <dbReference type="ARBA" id="ARBA00023002"/>
    </source>
</evidence>
<evidence type="ECO:0000313" key="3">
    <source>
        <dbReference type="Proteomes" id="UP000274843"/>
    </source>
</evidence>